<dbReference type="SUPFAM" id="SSF49599">
    <property type="entry name" value="TRAF domain-like"/>
    <property type="match status" value="1"/>
</dbReference>
<evidence type="ECO:0000313" key="7">
    <source>
        <dbReference type="EMBL" id="KAF5380619.1"/>
    </source>
</evidence>
<feature type="region of interest" description="Disordered" evidence="5">
    <location>
        <begin position="154"/>
        <end position="192"/>
    </location>
</feature>
<dbReference type="OrthoDB" id="1630758at2759"/>
<dbReference type="PROSITE" id="PS50089">
    <property type="entry name" value="ZF_RING_2"/>
    <property type="match status" value="1"/>
</dbReference>
<comment type="caution">
    <text evidence="7">The sequence shown here is derived from an EMBL/GenBank/DDBJ whole genome shotgun (WGS) entry which is preliminary data.</text>
</comment>
<reference evidence="7 8" key="1">
    <citation type="journal article" date="2020" name="ISME J.">
        <title>Uncovering the hidden diversity of litter-decomposition mechanisms in mushroom-forming fungi.</title>
        <authorList>
            <person name="Floudas D."/>
            <person name="Bentzer J."/>
            <person name="Ahren D."/>
            <person name="Johansson T."/>
            <person name="Persson P."/>
            <person name="Tunlid A."/>
        </authorList>
    </citation>
    <scope>NUCLEOTIDE SEQUENCE [LARGE SCALE GENOMIC DNA]</scope>
    <source>
        <strain evidence="7 8">CBS 661.87</strain>
    </source>
</reference>
<protein>
    <recommendedName>
        <fullName evidence="6">RING-type domain-containing protein</fullName>
    </recommendedName>
</protein>
<evidence type="ECO:0000259" key="6">
    <source>
        <dbReference type="PROSITE" id="PS50089"/>
    </source>
</evidence>
<feature type="domain" description="RING-type" evidence="6">
    <location>
        <begin position="22"/>
        <end position="61"/>
    </location>
</feature>
<dbReference type="AlphaFoldDB" id="A0A8H5M4P1"/>
<dbReference type="PANTHER" id="PTHR10131:SF94">
    <property type="entry name" value="TNF RECEPTOR-ASSOCIATED FACTOR 4"/>
    <property type="match status" value="1"/>
</dbReference>
<evidence type="ECO:0000256" key="4">
    <source>
        <dbReference type="PROSITE-ProRule" id="PRU00175"/>
    </source>
</evidence>
<dbReference type="Proteomes" id="UP000565441">
    <property type="component" value="Unassembled WGS sequence"/>
</dbReference>
<dbReference type="Gene3D" id="3.30.40.10">
    <property type="entry name" value="Zinc/RING finger domain, C3HC4 (zinc finger)"/>
    <property type="match status" value="1"/>
</dbReference>
<proteinExistence type="predicted"/>
<keyword evidence="2 4" id="KW-0863">Zinc-finger</keyword>
<name>A0A8H5M4P1_9AGAR</name>
<evidence type="ECO:0000256" key="1">
    <source>
        <dbReference type="ARBA" id="ARBA00022723"/>
    </source>
</evidence>
<dbReference type="PANTHER" id="PTHR10131">
    <property type="entry name" value="TNF RECEPTOR ASSOCIATED FACTOR"/>
    <property type="match status" value="1"/>
</dbReference>
<dbReference type="GO" id="GO:0008270">
    <property type="term" value="F:zinc ion binding"/>
    <property type="evidence" value="ECO:0007669"/>
    <property type="project" value="UniProtKB-KW"/>
</dbReference>
<keyword evidence="3" id="KW-0862">Zinc</keyword>
<dbReference type="InterPro" id="IPR001841">
    <property type="entry name" value="Znf_RING"/>
</dbReference>
<organism evidence="7 8">
    <name type="scientific">Tricholomella constricta</name>
    <dbReference type="NCBI Taxonomy" id="117010"/>
    <lineage>
        <taxon>Eukaryota</taxon>
        <taxon>Fungi</taxon>
        <taxon>Dikarya</taxon>
        <taxon>Basidiomycota</taxon>
        <taxon>Agaricomycotina</taxon>
        <taxon>Agaricomycetes</taxon>
        <taxon>Agaricomycetidae</taxon>
        <taxon>Agaricales</taxon>
        <taxon>Tricholomatineae</taxon>
        <taxon>Lyophyllaceae</taxon>
        <taxon>Tricholomella</taxon>
    </lineage>
</organism>
<keyword evidence="8" id="KW-1185">Reference proteome</keyword>
<evidence type="ECO:0000256" key="2">
    <source>
        <dbReference type="ARBA" id="ARBA00022771"/>
    </source>
</evidence>
<evidence type="ECO:0000313" key="8">
    <source>
        <dbReference type="Proteomes" id="UP000565441"/>
    </source>
</evidence>
<gene>
    <name evidence="7" type="ORF">D9615_004547</name>
</gene>
<dbReference type="SMART" id="SM00184">
    <property type="entry name" value="RING"/>
    <property type="match status" value="1"/>
</dbReference>
<dbReference type="EMBL" id="JAACJP010000013">
    <property type="protein sequence ID" value="KAF5380619.1"/>
    <property type="molecule type" value="Genomic_DNA"/>
</dbReference>
<evidence type="ECO:0000256" key="3">
    <source>
        <dbReference type="ARBA" id="ARBA00022833"/>
    </source>
</evidence>
<dbReference type="PROSITE" id="PS00518">
    <property type="entry name" value="ZF_RING_1"/>
    <property type="match status" value="1"/>
</dbReference>
<dbReference type="InterPro" id="IPR017907">
    <property type="entry name" value="Znf_RING_CS"/>
</dbReference>
<dbReference type="Pfam" id="PF13923">
    <property type="entry name" value="zf-C3HC4_2"/>
    <property type="match status" value="1"/>
</dbReference>
<sequence>MSHNLDMSLYNYVDVPNSNLICCICRTPFTDPVTTRACAHTFCKDCILRAIEHSAQCPVDRSPLGPGNLAAANPIVRSLVDELVVECVHRAEGCMFTCQRQLLPAHLLDSCTYREVPCPQGKCEETMLFKDSILHVHKEDLEVDSVKIQDAPVAPATDEQTPSHRPASPSSTSTDESHENNSSPHIEVASSSISSSAIHETLDPRVATLTEQNILLRYRVDTLESLLHSFKHELGAVKRALGPWFRVGEGLEAGFASSRDVGRISTELPVGAQPASASTSTSTAGVVSVEGALPPPLEYQPPYAYAYPFPYSNTAPPMPPADSLAPYFPAELEDGAHPLRRQVRTHRASSSMEFMGPHLQPYDPHNPFSPPPHAPLVAPLNLGTTLEGTLHGLRESVVGLAASVDSMGRRHEIALTNETTRMAEEVGGLRAGLHGLRMQIHAIMMDRNAQLTGRDGMGDNMNGQWMPLAGVQPATRPFYPQQPSITKL</sequence>
<keyword evidence="1" id="KW-0479">Metal-binding</keyword>
<accession>A0A8H5M4P1</accession>
<feature type="compositionally biased region" description="Low complexity" evidence="5">
    <location>
        <begin position="182"/>
        <end position="192"/>
    </location>
</feature>
<dbReference type="InterPro" id="IPR013083">
    <property type="entry name" value="Znf_RING/FYVE/PHD"/>
</dbReference>
<evidence type="ECO:0000256" key="5">
    <source>
        <dbReference type="SAM" id="MobiDB-lite"/>
    </source>
</evidence>
<dbReference type="SUPFAM" id="SSF57850">
    <property type="entry name" value="RING/U-box"/>
    <property type="match status" value="1"/>
</dbReference>